<evidence type="ECO:0000313" key="1">
    <source>
        <dbReference type="EMBL" id="GAJ12674.1"/>
    </source>
</evidence>
<sequence length="245" mass="26190">MQNCPLQGRWAVSVWSGQDGTDAEQALETCEAVTVDVAYYIDPDTQSWLRYFRGRPEISNLSTLNDLQGLIVLGSAEAPATPTPTPPDGDVFLYSRFVPPVVYSDGSSTTSLEVHTTGQGIEAVYLESGSLSFGQLYDDGSHGDHTAGDGVYTLSGITYPGPTLLWGTFSTYGFDARIVRVGGLEERQPLASLGVVLPGLSYPAVQLDARTSATTHAIFIVDDAGEIFPGFPITEVLCGKTNFIP</sequence>
<dbReference type="AlphaFoldDB" id="X1U599"/>
<comment type="caution">
    <text evidence="1">The sequence shown here is derived from an EMBL/GenBank/DDBJ whole genome shotgun (WGS) entry which is preliminary data.</text>
</comment>
<feature type="non-terminal residue" evidence="1">
    <location>
        <position position="245"/>
    </location>
</feature>
<proteinExistence type="predicted"/>
<reference evidence="1" key="1">
    <citation type="journal article" date="2014" name="Front. Microbiol.">
        <title>High frequency of phylogenetically diverse reductive dehalogenase-homologous genes in deep subseafloor sedimentary metagenomes.</title>
        <authorList>
            <person name="Kawai M."/>
            <person name="Futagami T."/>
            <person name="Toyoda A."/>
            <person name="Takaki Y."/>
            <person name="Nishi S."/>
            <person name="Hori S."/>
            <person name="Arai W."/>
            <person name="Tsubouchi T."/>
            <person name="Morono Y."/>
            <person name="Uchiyama I."/>
            <person name="Ito T."/>
            <person name="Fujiyama A."/>
            <person name="Inagaki F."/>
            <person name="Takami H."/>
        </authorList>
    </citation>
    <scope>NUCLEOTIDE SEQUENCE</scope>
    <source>
        <strain evidence="1">Expedition CK06-06</strain>
    </source>
</reference>
<organism evidence="1">
    <name type="scientific">marine sediment metagenome</name>
    <dbReference type="NCBI Taxonomy" id="412755"/>
    <lineage>
        <taxon>unclassified sequences</taxon>
        <taxon>metagenomes</taxon>
        <taxon>ecological metagenomes</taxon>
    </lineage>
</organism>
<name>X1U599_9ZZZZ</name>
<dbReference type="NCBIfam" id="NF041940">
    <property type="entry name" value="choice_anch_X"/>
    <property type="match status" value="1"/>
</dbReference>
<gene>
    <name evidence="1" type="ORF">S12H4_45880</name>
</gene>
<protein>
    <submittedName>
        <fullName evidence="1">Uncharacterized protein</fullName>
    </submittedName>
</protein>
<dbReference type="EMBL" id="BARW01028416">
    <property type="protein sequence ID" value="GAJ12674.1"/>
    <property type="molecule type" value="Genomic_DNA"/>
</dbReference>
<accession>X1U599</accession>